<dbReference type="PANTHER" id="PTHR47324">
    <property type="entry name" value="PROTEIN IRG-7-RELATED"/>
    <property type="match status" value="1"/>
</dbReference>
<dbReference type="AlphaFoldDB" id="A0AAN5CFL5"/>
<name>A0AAN5CFL5_9BILA</name>
<keyword evidence="2" id="KW-1185">Reference proteome</keyword>
<organism evidence="1 2">
    <name type="scientific">Pristionchus mayeri</name>
    <dbReference type="NCBI Taxonomy" id="1317129"/>
    <lineage>
        <taxon>Eukaryota</taxon>
        <taxon>Metazoa</taxon>
        <taxon>Ecdysozoa</taxon>
        <taxon>Nematoda</taxon>
        <taxon>Chromadorea</taxon>
        <taxon>Rhabditida</taxon>
        <taxon>Rhabditina</taxon>
        <taxon>Diplogasteromorpha</taxon>
        <taxon>Diplogasteroidea</taxon>
        <taxon>Neodiplogasteridae</taxon>
        <taxon>Pristionchus</taxon>
    </lineage>
</organism>
<feature type="non-terminal residue" evidence="1">
    <location>
        <position position="93"/>
    </location>
</feature>
<protein>
    <submittedName>
        <fullName evidence="1">Uncharacterized protein</fullName>
    </submittedName>
</protein>
<dbReference type="InterPro" id="IPR053295">
    <property type="entry name" value="Innate_immunity_reg"/>
</dbReference>
<evidence type="ECO:0000313" key="2">
    <source>
        <dbReference type="Proteomes" id="UP001328107"/>
    </source>
</evidence>
<feature type="non-terminal residue" evidence="1">
    <location>
        <position position="1"/>
    </location>
</feature>
<gene>
    <name evidence="1" type="ORF">PMAYCL1PPCAC_14630</name>
</gene>
<comment type="caution">
    <text evidence="1">The sequence shown here is derived from an EMBL/GenBank/DDBJ whole genome shotgun (WGS) entry which is preliminary data.</text>
</comment>
<proteinExistence type="predicted"/>
<dbReference type="Proteomes" id="UP001328107">
    <property type="component" value="Unassembled WGS sequence"/>
</dbReference>
<evidence type="ECO:0000313" key="1">
    <source>
        <dbReference type="EMBL" id="GMR44435.1"/>
    </source>
</evidence>
<reference evidence="2" key="1">
    <citation type="submission" date="2022-10" db="EMBL/GenBank/DDBJ databases">
        <title>Genome assembly of Pristionchus species.</title>
        <authorList>
            <person name="Yoshida K."/>
            <person name="Sommer R.J."/>
        </authorList>
    </citation>
    <scope>NUCLEOTIDE SEQUENCE [LARGE SCALE GENOMIC DNA]</scope>
    <source>
        <strain evidence="2">RS5460</strain>
    </source>
</reference>
<accession>A0AAN5CFL5</accession>
<dbReference type="PANTHER" id="PTHR47324:SF1">
    <property type="entry name" value="EGF-LIKE DOMAIN-CONTAINING PROTEIN-RELATED"/>
    <property type="match status" value="1"/>
</dbReference>
<dbReference type="EMBL" id="BTRK01000003">
    <property type="protein sequence ID" value="GMR44435.1"/>
    <property type="molecule type" value="Genomic_DNA"/>
</dbReference>
<sequence length="93" mass="10499">FGYIQNYNNLDTPKPYAVYGAVNFPVFYLLDGNTGKASDTESLYMARMERKSIDGDYEKPYDSDIDQRSGCSYNYIGNGFTCVQENDVITMSA</sequence>